<organism evidence="1 2">
    <name type="scientific">Haematospirillum jordaniae</name>
    <dbReference type="NCBI Taxonomy" id="1549855"/>
    <lineage>
        <taxon>Bacteria</taxon>
        <taxon>Pseudomonadati</taxon>
        <taxon>Pseudomonadota</taxon>
        <taxon>Alphaproteobacteria</taxon>
        <taxon>Rhodospirillales</taxon>
        <taxon>Novispirillaceae</taxon>
        <taxon>Haematospirillum</taxon>
    </lineage>
</organism>
<dbReference type="Proteomes" id="UP000076066">
    <property type="component" value="Chromosome"/>
</dbReference>
<dbReference type="AlphaFoldDB" id="A0A143DBX9"/>
<evidence type="ECO:0008006" key="3">
    <source>
        <dbReference type="Google" id="ProtNLM"/>
    </source>
</evidence>
<dbReference type="KEGG" id="hjo:AY555_02440"/>
<gene>
    <name evidence="1" type="ORF">AY555_02440</name>
</gene>
<dbReference type="InterPro" id="IPR010593">
    <property type="entry name" value="DUF1159"/>
</dbReference>
<dbReference type="OrthoDB" id="7160947at2"/>
<keyword evidence="2" id="KW-1185">Reference proteome</keyword>
<dbReference type="RefSeq" id="WP_066132972.1">
    <property type="nucleotide sequence ID" value="NZ_CP014525.1"/>
</dbReference>
<evidence type="ECO:0000313" key="1">
    <source>
        <dbReference type="EMBL" id="AMW34225.1"/>
    </source>
</evidence>
<proteinExistence type="predicted"/>
<dbReference type="PIRSF" id="PIRSF032064">
    <property type="entry name" value="UCP032064"/>
    <property type="match status" value="1"/>
</dbReference>
<dbReference type="Pfam" id="PF05258">
    <property type="entry name" value="DciA"/>
    <property type="match status" value="1"/>
</dbReference>
<sequence length="190" mass="20480">MFCGVSLLDGCPLSKSLPSSGKPAFAAASRRLARGPLAVGAVSDLVSRPILGKNGLAEGNLIANWAAIVGEAVAKQTMPEQLRFSKGTRANGELLIRAASGPVALKLDHDRLFILDTINRYFGYQAVARIKIIQAPLPLAPRVSRVVPPRKLSHQEEEELNDLLDNVTDPDLRTTLERLGRHVVARSSDT</sequence>
<accession>A0A143DBX9</accession>
<name>A0A143DBX9_9PROT</name>
<dbReference type="STRING" id="1549855.AY555_02440"/>
<dbReference type="GeneID" id="53316009"/>
<protein>
    <recommendedName>
        <fullName evidence="3">RNA-binding protein</fullName>
    </recommendedName>
</protein>
<dbReference type="InterPro" id="IPR007922">
    <property type="entry name" value="DciA-like"/>
</dbReference>
<dbReference type="EMBL" id="CP014525">
    <property type="protein sequence ID" value="AMW34225.1"/>
    <property type="molecule type" value="Genomic_DNA"/>
</dbReference>
<evidence type="ECO:0000313" key="2">
    <source>
        <dbReference type="Proteomes" id="UP000076066"/>
    </source>
</evidence>
<reference evidence="1 2" key="1">
    <citation type="submission" date="2016-02" db="EMBL/GenBank/DDBJ databases">
        <title>Complete Genome of H5569, the type strain of the newly described species Haematospirillium jordaniae.</title>
        <authorList>
            <person name="Nicholson A.C."/>
            <person name="Humrighouse B.W."/>
            <person name="Loparov V."/>
            <person name="McQuiston J.R."/>
        </authorList>
    </citation>
    <scope>NUCLEOTIDE SEQUENCE [LARGE SCALE GENOMIC DNA]</scope>
    <source>
        <strain evidence="1 2">H5569</strain>
    </source>
</reference>